<dbReference type="GO" id="GO:0061630">
    <property type="term" value="F:ubiquitin protein ligase activity"/>
    <property type="evidence" value="ECO:0007669"/>
    <property type="project" value="UniProtKB-EC"/>
</dbReference>
<dbReference type="Pfam" id="PF25598">
    <property type="entry name" value="ARM_PUB"/>
    <property type="match status" value="1"/>
</dbReference>
<reference evidence="8" key="1">
    <citation type="submission" date="2019-10" db="EMBL/GenBank/DDBJ databases">
        <authorList>
            <person name="Zhang R."/>
            <person name="Pan Y."/>
            <person name="Wang J."/>
            <person name="Ma R."/>
            <person name="Yu S."/>
        </authorList>
    </citation>
    <scope>NUCLEOTIDE SEQUENCE</scope>
    <source>
        <strain evidence="8">LA-IB0</strain>
        <tissue evidence="8">Leaf</tissue>
    </source>
</reference>
<comment type="pathway">
    <text evidence="2">Protein modification; protein ubiquitination.</text>
</comment>
<dbReference type="SUPFAM" id="SSF48371">
    <property type="entry name" value="ARM repeat"/>
    <property type="match status" value="1"/>
</dbReference>
<comment type="catalytic activity">
    <reaction evidence="1">
        <text>S-ubiquitinyl-[E2 ubiquitin-conjugating enzyme]-L-cysteine + [acceptor protein]-L-lysine = [E2 ubiquitin-conjugating enzyme]-L-cysteine + N(6)-ubiquitinyl-[acceptor protein]-L-lysine.</text>
        <dbReference type="EC" id="2.3.2.27"/>
    </reaction>
</comment>
<keyword evidence="5" id="KW-0833">Ubl conjugation pathway</keyword>
<dbReference type="PANTHER" id="PTHR23315">
    <property type="entry name" value="U BOX DOMAIN-CONTAINING"/>
    <property type="match status" value="1"/>
</dbReference>
<dbReference type="AlphaFoldDB" id="A0AAV6WIT4"/>
<dbReference type="Proteomes" id="UP000826271">
    <property type="component" value="Unassembled WGS sequence"/>
</dbReference>
<dbReference type="InterPro" id="IPR058678">
    <property type="entry name" value="ARM_PUB"/>
</dbReference>
<keyword evidence="4" id="KW-0808">Transferase</keyword>
<dbReference type="EMBL" id="WHWC01000016">
    <property type="protein sequence ID" value="KAG8366885.1"/>
    <property type="molecule type" value="Genomic_DNA"/>
</dbReference>
<feature type="region of interest" description="Disordered" evidence="6">
    <location>
        <begin position="698"/>
        <end position="742"/>
    </location>
</feature>
<protein>
    <recommendedName>
        <fullName evidence="3">RING-type E3 ubiquitin transferase</fullName>
        <ecNumber evidence="3">2.3.2.27</ecNumber>
    </recommendedName>
</protein>
<accession>A0AAV6WIT4</accession>
<name>A0AAV6WIT4_9LAMI</name>
<evidence type="ECO:0000256" key="5">
    <source>
        <dbReference type="ARBA" id="ARBA00022786"/>
    </source>
</evidence>
<organism evidence="8 9">
    <name type="scientific">Buddleja alternifolia</name>
    <dbReference type="NCBI Taxonomy" id="168488"/>
    <lineage>
        <taxon>Eukaryota</taxon>
        <taxon>Viridiplantae</taxon>
        <taxon>Streptophyta</taxon>
        <taxon>Embryophyta</taxon>
        <taxon>Tracheophyta</taxon>
        <taxon>Spermatophyta</taxon>
        <taxon>Magnoliopsida</taxon>
        <taxon>eudicotyledons</taxon>
        <taxon>Gunneridae</taxon>
        <taxon>Pentapetalae</taxon>
        <taxon>asterids</taxon>
        <taxon>lamiids</taxon>
        <taxon>Lamiales</taxon>
        <taxon>Scrophulariaceae</taxon>
        <taxon>Buddlejeae</taxon>
        <taxon>Buddleja</taxon>
    </lineage>
</organism>
<evidence type="ECO:0000259" key="7">
    <source>
        <dbReference type="PROSITE" id="PS51698"/>
    </source>
</evidence>
<dbReference type="EC" id="2.3.2.27" evidence="3"/>
<keyword evidence="9" id="KW-1185">Reference proteome</keyword>
<comment type="caution">
    <text evidence="8">The sequence shown here is derived from an EMBL/GenBank/DDBJ whole genome shotgun (WGS) entry which is preliminary data.</text>
</comment>
<feature type="domain" description="U-box" evidence="7">
    <location>
        <begin position="303"/>
        <end position="358"/>
    </location>
</feature>
<dbReference type="InterPro" id="IPR003613">
    <property type="entry name" value="Ubox_domain"/>
</dbReference>
<dbReference type="Gene3D" id="3.30.40.10">
    <property type="entry name" value="Zinc/RING finger domain, C3HC4 (zinc finger)"/>
    <property type="match status" value="1"/>
</dbReference>
<evidence type="ECO:0000256" key="3">
    <source>
        <dbReference type="ARBA" id="ARBA00012483"/>
    </source>
</evidence>
<evidence type="ECO:0000313" key="9">
    <source>
        <dbReference type="Proteomes" id="UP000826271"/>
    </source>
</evidence>
<dbReference type="InterPro" id="IPR016024">
    <property type="entry name" value="ARM-type_fold"/>
</dbReference>
<dbReference type="InterPro" id="IPR013083">
    <property type="entry name" value="Znf_RING/FYVE/PHD"/>
</dbReference>
<dbReference type="InterPro" id="IPR011989">
    <property type="entry name" value="ARM-like"/>
</dbReference>
<gene>
    <name evidence="8" type="ORF">BUALT_Bualt16G0014500</name>
</gene>
<evidence type="ECO:0000256" key="2">
    <source>
        <dbReference type="ARBA" id="ARBA00004906"/>
    </source>
</evidence>
<dbReference type="SUPFAM" id="SSF57850">
    <property type="entry name" value="RING/U-box"/>
    <property type="match status" value="1"/>
</dbReference>
<dbReference type="SMART" id="SM00504">
    <property type="entry name" value="Ubox"/>
    <property type="match status" value="1"/>
</dbReference>
<sequence>MSRIYDNWDRLVAATLKKEQLWQLFHAPSISSGASDSSLSSSFSDLHLDVEPDNGTWTEAGHKYVSTIGGEDGQPQQVHARMCSGLLKLITRVSKIFPEIEGARPRCSSGIDALCLLNNGIAKAKSLLQHCNESSALYLALTGDAILSRCNKSRNLLEQSLSQIQNNVPVMLAAKISEIIADLRSTTFCLDPSEEEAGKVLRELLHRYGSKIDSNEETALADIHAVSSLLHISSQKALLIEKRSIIKLRGKFGENEPNKRKILSLFLKLLKKYGKTIANDQTDNGTSDHEDSLPFASPHHLSVIASGQTYERMCIQKWFAEGHNTCPKTNMKLANLSCTSNALTKELILKWCSTHRVSIPDPKFHEGLIKSWESSINSIASLSSSMNDLNLALDFSNVSLGSSSNDVKPSSHEIDMEFLSKFITLPWRSQCKAVEDVKRLLNKSTDESWLAVPLGNFIQLLLSFLKDAHDRRDVEALLTGCQLLLEFLQKYGNTSSYIKEDTYGLLASFLDTEVSKQVLSILEVLSFHQQCAYGIAASGVLIGILNILDSQIDQELLELALKIITNLSSNCDIISSLLIPSNFIPKLIPFLEEDNALASYCVTILKNLCDIGNEDVQVCIAESDGCIGSIVEMLDKDSRDQDQEHAVSVLLFLRSQRGAYCQLVMDEGVIPDLVSASNNGNRRAKAMAIELLRTLKDERNTSSGESSGGAAVSIDPTKQRKDKNPPKAQGLFGKIFSSKKKK</sequence>
<dbReference type="PROSITE" id="PS51698">
    <property type="entry name" value="U_BOX"/>
    <property type="match status" value="1"/>
</dbReference>
<dbReference type="Gene3D" id="1.25.10.10">
    <property type="entry name" value="Leucine-rich Repeat Variant"/>
    <property type="match status" value="1"/>
</dbReference>
<dbReference type="GO" id="GO:0016567">
    <property type="term" value="P:protein ubiquitination"/>
    <property type="evidence" value="ECO:0007669"/>
    <property type="project" value="InterPro"/>
</dbReference>
<evidence type="ECO:0000256" key="6">
    <source>
        <dbReference type="SAM" id="MobiDB-lite"/>
    </source>
</evidence>
<proteinExistence type="predicted"/>
<evidence type="ECO:0000256" key="1">
    <source>
        <dbReference type="ARBA" id="ARBA00000900"/>
    </source>
</evidence>
<dbReference type="Pfam" id="PF04564">
    <property type="entry name" value="U-box"/>
    <property type="match status" value="1"/>
</dbReference>
<evidence type="ECO:0000256" key="4">
    <source>
        <dbReference type="ARBA" id="ARBA00022679"/>
    </source>
</evidence>
<evidence type="ECO:0000313" key="8">
    <source>
        <dbReference type="EMBL" id="KAG8366885.1"/>
    </source>
</evidence>
<dbReference type="PANTHER" id="PTHR23315:SF240">
    <property type="entry name" value="U-BOX DOMAIN-CONTAINING PROTEIN 5"/>
    <property type="match status" value="1"/>
</dbReference>